<dbReference type="PIRSF" id="PIRSF011570">
    <property type="entry name" value="SpoVAD"/>
    <property type="match status" value="1"/>
</dbReference>
<dbReference type="SUPFAM" id="SSF53901">
    <property type="entry name" value="Thiolase-like"/>
    <property type="match status" value="1"/>
</dbReference>
<evidence type="ECO:0000313" key="2">
    <source>
        <dbReference type="Proteomes" id="UP000304148"/>
    </source>
</evidence>
<protein>
    <submittedName>
        <fullName evidence="1">Stage V sporulation protein AD (Uptake of pyridine-2,6-dicarboxylic acid)</fullName>
    </submittedName>
</protein>
<dbReference type="InterPro" id="IPR010894">
    <property type="entry name" value="SpoVAD"/>
</dbReference>
<dbReference type="InterPro" id="IPR016039">
    <property type="entry name" value="Thiolase-like"/>
</dbReference>
<dbReference type="Pfam" id="PF07451">
    <property type="entry name" value="SpoVAD"/>
    <property type="match status" value="1"/>
</dbReference>
<reference evidence="2" key="1">
    <citation type="submission" date="2018-08" db="EMBL/GenBank/DDBJ databases">
        <authorList>
            <person name="Chevrot R."/>
        </authorList>
    </citation>
    <scope>NUCLEOTIDE SEQUENCE [LARGE SCALE GENOMIC DNA]</scope>
</reference>
<dbReference type="NCBIfam" id="TIGR02845">
    <property type="entry name" value="spore_V_AD"/>
    <property type="match status" value="1"/>
</dbReference>
<gene>
    <name evidence="1" type="primary">spoVAD</name>
    <name evidence="1" type="ORF">PBLR_10886</name>
</gene>
<name>A0A383R7H7_PAEAL</name>
<dbReference type="AlphaFoldDB" id="A0A383R7H7"/>
<accession>A0A383R7H7</accession>
<proteinExistence type="predicted"/>
<evidence type="ECO:0000313" key="1">
    <source>
        <dbReference type="EMBL" id="SYX82464.1"/>
    </source>
</evidence>
<dbReference type="EMBL" id="LS992241">
    <property type="protein sequence ID" value="SYX82464.1"/>
    <property type="molecule type" value="Genomic_DNA"/>
</dbReference>
<dbReference type="NCBIfam" id="NF006160">
    <property type="entry name" value="PRK08304.1"/>
    <property type="match status" value="1"/>
</dbReference>
<dbReference type="Proteomes" id="UP000304148">
    <property type="component" value="Chromosome"/>
</dbReference>
<dbReference type="NCBIfam" id="NF009069">
    <property type="entry name" value="PRK12404.1"/>
    <property type="match status" value="1"/>
</dbReference>
<dbReference type="GO" id="GO:0016746">
    <property type="term" value="F:acyltransferase activity"/>
    <property type="evidence" value="ECO:0007669"/>
    <property type="project" value="InterPro"/>
</dbReference>
<dbReference type="Gene3D" id="3.40.47.40">
    <property type="entry name" value="Stage V sporulation protein AD"/>
    <property type="match status" value="1"/>
</dbReference>
<sequence>MDFSIELLLHYERMHEEGGFWMQIGRHTWRFQSEPAIIGTATVVGPDEGEGPLAADFDYIHDTLDMQEKSWEKAERKLLEQATQLAIVNSHITQDELNFFVGGDLLNQIISNSFAARSLGVPYIGVFGACSTSMESLAIASLLVDSGNANKVMAATCSHNCTAEKQFRYPTEYGSQKPPTAQYTVTGAGAAVVAKAEKQYSSMPRVIAATIGKIVDLGIKDPFNMGAAMAPAAVDTIQTHLSDLDRKPQDYDLIVTGDLASIGLSIANDLFQQNGLHMERTTFNDCGLMVYDLNKQAVQAGGSGCGCSAVVTYGHILKRLRERKLRRVLVAATGALLSPLSFQQGETIPCIAHAVTIEMKG</sequence>
<dbReference type="InterPro" id="IPR038369">
    <property type="entry name" value="SpoVAD_sf"/>
</dbReference>
<organism evidence="1 2">
    <name type="scientific">Paenibacillus alvei</name>
    <name type="common">Bacillus alvei</name>
    <dbReference type="NCBI Taxonomy" id="44250"/>
    <lineage>
        <taxon>Bacteria</taxon>
        <taxon>Bacillati</taxon>
        <taxon>Bacillota</taxon>
        <taxon>Bacilli</taxon>
        <taxon>Bacillales</taxon>
        <taxon>Paenibacillaceae</taxon>
        <taxon>Paenibacillus</taxon>
    </lineage>
</organism>